<dbReference type="SUPFAM" id="SSF53448">
    <property type="entry name" value="Nucleotide-diphospho-sugar transferases"/>
    <property type="match status" value="1"/>
</dbReference>
<keyword evidence="5 10" id="KW-0812">Transmembrane</keyword>
<keyword evidence="8" id="KW-0333">Golgi apparatus</keyword>
<dbReference type="InterPro" id="IPR029044">
    <property type="entry name" value="Nucleotide-diphossugar_trans"/>
</dbReference>
<dbReference type="AlphaFoldDB" id="A0A165GFN0"/>
<keyword evidence="9 10" id="KW-0472">Membrane</keyword>
<evidence type="ECO:0000256" key="1">
    <source>
        <dbReference type="ARBA" id="ARBA00004323"/>
    </source>
</evidence>
<comment type="similarity">
    <text evidence="3">Belongs to the MNN1/MNT family.</text>
</comment>
<keyword evidence="7 10" id="KW-1133">Transmembrane helix</keyword>
<organism evidence="11 12">
    <name type="scientific">Xylona heveae (strain CBS 132557 / TC161)</name>
    <dbReference type="NCBI Taxonomy" id="1328760"/>
    <lineage>
        <taxon>Eukaryota</taxon>
        <taxon>Fungi</taxon>
        <taxon>Dikarya</taxon>
        <taxon>Ascomycota</taxon>
        <taxon>Pezizomycotina</taxon>
        <taxon>Xylonomycetes</taxon>
        <taxon>Xylonales</taxon>
        <taxon>Xylonaceae</taxon>
        <taxon>Xylona</taxon>
    </lineage>
</organism>
<evidence type="ECO:0000313" key="12">
    <source>
        <dbReference type="Proteomes" id="UP000076632"/>
    </source>
</evidence>
<evidence type="ECO:0000313" key="11">
    <source>
        <dbReference type="EMBL" id="KZF22126.1"/>
    </source>
</evidence>
<dbReference type="Proteomes" id="UP000076632">
    <property type="component" value="Unassembled WGS sequence"/>
</dbReference>
<evidence type="ECO:0000256" key="2">
    <source>
        <dbReference type="ARBA" id="ARBA00004922"/>
    </source>
</evidence>
<gene>
    <name evidence="11" type="ORF">L228DRAFT_146939</name>
</gene>
<dbReference type="RefSeq" id="XP_018187681.1">
    <property type="nucleotide sequence ID" value="XM_018329234.1"/>
</dbReference>
<evidence type="ECO:0000256" key="8">
    <source>
        <dbReference type="ARBA" id="ARBA00023034"/>
    </source>
</evidence>
<dbReference type="STRING" id="1328760.A0A165GFN0"/>
<proteinExistence type="inferred from homology"/>
<evidence type="ECO:0000256" key="3">
    <source>
        <dbReference type="ARBA" id="ARBA00009105"/>
    </source>
</evidence>
<keyword evidence="12" id="KW-1185">Reference proteome</keyword>
<dbReference type="OMA" id="WICTTSS"/>
<evidence type="ECO:0000256" key="5">
    <source>
        <dbReference type="ARBA" id="ARBA00022692"/>
    </source>
</evidence>
<evidence type="ECO:0000256" key="6">
    <source>
        <dbReference type="ARBA" id="ARBA00022968"/>
    </source>
</evidence>
<dbReference type="InParanoid" id="A0A165GFN0"/>
<dbReference type="Pfam" id="PF11051">
    <property type="entry name" value="Mannosyl_trans3"/>
    <property type="match status" value="2"/>
</dbReference>
<evidence type="ECO:0000256" key="9">
    <source>
        <dbReference type="ARBA" id="ARBA00023136"/>
    </source>
</evidence>
<evidence type="ECO:0000256" key="7">
    <source>
        <dbReference type="ARBA" id="ARBA00022989"/>
    </source>
</evidence>
<dbReference type="EMBL" id="KV407459">
    <property type="protein sequence ID" value="KZF22126.1"/>
    <property type="molecule type" value="Genomic_DNA"/>
</dbReference>
<sequence>MLAFKSPSHFGRRDQRLRCLIPIACVILFLFIYVGPGIDPVKPTLVRLESWHSNVTRTPQDFWDEFVVILAAARPQVHGPRGVDPWVPARADRFNWDQADEVTQQDQMSLGDDELESLRMGHSWLVEKIQQGKVQLPYVKGSRGIVYSAGGHYLAIMMVSLMMLRDTGSELPVEVFLNSDSEYDPIICDQVLPTFNAKCILLSDILESSKLRLTFSHYQLKIFAVLFSSFEEMLFLDADNFPVRLPDDLFESPEFKQDGLILWPDYWICTTSSHFYTIAGLPPSASRRYPTTEAGQMVISKSRHADTLLLSGFYNAYGDDYYYPLLSQGGPGQGDKETFPAAARALNHSYYAVHTLPQPLGRASGDFQGWAVLQYNPSDDCLDNNAHCNPPRPFFVHVGWGNKLNPFRQDERDYRIFGSEEFLRHLFGKDLEKLAYQKMIHVACEKRFFFHNVENPGDACQRLKRIYEAVFKSTYEPNTIAAAPQKSS</sequence>
<dbReference type="GeneID" id="28894371"/>
<protein>
    <submittedName>
        <fullName evidence="11">Glycosyltransferase family 71 protein</fullName>
    </submittedName>
</protein>
<dbReference type="PANTHER" id="PTHR31646:SF1">
    <property type="entry name" value="ALPHA-1,2-MANNOSYLTRANSFERASE MNN2"/>
    <property type="match status" value="1"/>
</dbReference>
<dbReference type="PANTHER" id="PTHR31646">
    <property type="entry name" value="ALPHA-1,2-MANNOSYLTRANSFERASE MNN2"/>
    <property type="match status" value="1"/>
</dbReference>
<comment type="pathway">
    <text evidence="2">Protein modification; protein glycosylation.</text>
</comment>
<evidence type="ECO:0000256" key="10">
    <source>
        <dbReference type="SAM" id="Phobius"/>
    </source>
</evidence>
<evidence type="ECO:0000256" key="4">
    <source>
        <dbReference type="ARBA" id="ARBA00022679"/>
    </source>
</evidence>
<dbReference type="OrthoDB" id="4484309at2759"/>
<name>A0A165GFN0_XYLHT</name>
<feature type="transmembrane region" description="Helical" evidence="10">
    <location>
        <begin position="20"/>
        <end position="38"/>
    </location>
</feature>
<dbReference type="GO" id="GO:0000139">
    <property type="term" value="C:Golgi membrane"/>
    <property type="evidence" value="ECO:0007669"/>
    <property type="project" value="UniProtKB-SubCell"/>
</dbReference>
<dbReference type="GO" id="GO:0000026">
    <property type="term" value="F:alpha-1,2-mannosyltransferase activity"/>
    <property type="evidence" value="ECO:0007669"/>
    <property type="project" value="TreeGrafter"/>
</dbReference>
<dbReference type="GO" id="GO:0046354">
    <property type="term" value="P:mannan biosynthetic process"/>
    <property type="evidence" value="ECO:0007669"/>
    <property type="project" value="TreeGrafter"/>
</dbReference>
<accession>A0A165GFN0</accession>
<comment type="subcellular location">
    <subcellularLocation>
        <location evidence="1">Golgi apparatus membrane</location>
        <topology evidence="1">Single-pass type II membrane protein</topology>
    </subcellularLocation>
</comment>
<keyword evidence="4 11" id="KW-0808">Transferase</keyword>
<dbReference type="FunCoup" id="A0A165GFN0">
    <property type="interactions" value="74"/>
</dbReference>
<dbReference type="Gene3D" id="3.90.550.10">
    <property type="entry name" value="Spore Coat Polysaccharide Biosynthesis Protein SpsA, Chain A"/>
    <property type="match status" value="1"/>
</dbReference>
<keyword evidence="6" id="KW-0735">Signal-anchor</keyword>
<reference evidence="11 12" key="1">
    <citation type="journal article" date="2016" name="Fungal Biol.">
        <title>The genome of Xylona heveae provides a window into fungal endophytism.</title>
        <authorList>
            <person name="Gazis R."/>
            <person name="Kuo A."/>
            <person name="Riley R."/>
            <person name="LaButti K."/>
            <person name="Lipzen A."/>
            <person name="Lin J."/>
            <person name="Amirebrahimi M."/>
            <person name="Hesse C.N."/>
            <person name="Spatafora J.W."/>
            <person name="Henrissat B."/>
            <person name="Hainaut M."/>
            <person name="Grigoriev I.V."/>
            <person name="Hibbett D.S."/>
        </authorList>
    </citation>
    <scope>NUCLEOTIDE SEQUENCE [LARGE SCALE GENOMIC DNA]</scope>
    <source>
        <strain evidence="11 12">TC161</strain>
    </source>
</reference>
<dbReference type="InterPro" id="IPR022751">
    <property type="entry name" value="Alpha_mannosyltransferase"/>
</dbReference>